<dbReference type="AlphaFoldDB" id="A0A6G1D126"/>
<reference evidence="2 3" key="1">
    <citation type="submission" date="2019-11" db="EMBL/GenBank/DDBJ databases">
        <title>Whole genome sequence of Oryza granulata.</title>
        <authorList>
            <person name="Li W."/>
        </authorList>
    </citation>
    <scope>NUCLEOTIDE SEQUENCE [LARGE SCALE GENOMIC DNA]</scope>
    <source>
        <strain evidence="3">cv. Menghai</strain>
        <tissue evidence="2">Leaf</tissue>
    </source>
</reference>
<gene>
    <name evidence="2" type="ORF">E2562_009126</name>
</gene>
<name>A0A6G1D126_9ORYZ</name>
<feature type="region of interest" description="Disordered" evidence="1">
    <location>
        <begin position="1"/>
        <end position="22"/>
    </location>
</feature>
<organism evidence="2 3">
    <name type="scientific">Oryza meyeriana var. granulata</name>
    <dbReference type="NCBI Taxonomy" id="110450"/>
    <lineage>
        <taxon>Eukaryota</taxon>
        <taxon>Viridiplantae</taxon>
        <taxon>Streptophyta</taxon>
        <taxon>Embryophyta</taxon>
        <taxon>Tracheophyta</taxon>
        <taxon>Spermatophyta</taxon>
        <taxon>Magnoliopsida</taxon>
        <taxon>Liliopsida</taxon>
        <taxon>Poales</taxon>
        <taxon>Poaceae</taxon>
        <taxon>BOP clade</taxon>
        <taxon>Oryzoideae</taxon>
        <taxon>Oryzeae</taxon>
        <taxon>Oryzinae</taxon>
        <taxon>Oryza</taxon>
        <taxon>Oryza meyeriana</taxon>
    </lineage>
</organism>
<comment type="caution">
    <text evidence="2">The sequence shown here is derived from an EMBL/GenBank/DDBJ whole genome shotgun (WGS) entry which is preliminary data.</text>
</comment>
<keyword evidence="3" id="KW-1185">Reference proteome</keyword>
<dbReference type="Proteomes" id="UP000479710">
    <property type="component" value="Unassembled WGS sequence"/>
</dbReference>
<protein>
    <submittedName>
        <fullName evidence="2">Uncharacterized protein</fullName>
    </submittedName>
</protein>
<evidence type="ECO:0000313" key="3">
    <source>
        <dbReference type="Proteomes" id="UP000479710"/>
    </source>
</evidence>
<evidence type="ECO:0000256" key="1">
    <source>
        <dbReference type="SAM" id="MobiDB-lite"/>
    </source>
</evidence>
<proteinExistence type="predicted"/>
<evidence type="ECO:0000313" key="2">
    <source>
        <dbReference type="EMBL" id="KAF0906136.1"/>
    </source>
</evidence>
<accession>A0A6G1D126</accession>
<dbReference type="EMBL" id="SPHZ02000007">
    <property type="protein sequence ID" value="KAF0906136.1"/>
    <property type="molecule type" value="Genomic_DNA"/>
</dbReference>
<sequence>MTSQRGRWQGMGGNASLHAQQSEATQRRGLGCGWVVTQAARRDGAWSLGLMAGVTGEADASSNVWDSQRCRWKAAAAMAQ</sequence>